<dbReference type="EMBL" id="CP006670">
    <property type="protein sequence ID" value="EHR78540.1"/>
    <property type="molecule type" value="Genomic_DNA"/>
</dbReference>
<dbReference type="KEGG" id="tlt:OCC_11377"/>
<accession>H3ZNB6</accession>
<evidence type="ECO:0000313" key="1">
    <source>
        <dbReference type="EMBL" id="EHR78540.1"/>
    </source>
</evidence>
<name>H3ZNB6_THELN</name>
<dbReference type="STRING" id="523849.OCC_11377"/>
<proteinExistence type="predicted"/>
<keyword evidence="2" id="KW-1185">Reference proteome</keyword>
<dbReference type="AlphaFoldDB" id="H3ZNB6"/>
<reference evidence="1 2" key="1">
    <citation type="journal article" date="2012" name="J. Bacteriol.">
        <title>Genome sequence of the model hyperthermophilic archaeon Thermococcus litoralis NS-C.</title>
        <authorList>
            <person name="Gardner A.F."/>
            <person name="Kumar S."/>
            <person name="Perler F.B."/>
        </authorList>
    </citation>
    <scope>NUCLEOTIDE SEQUENCE [LARGE SCALE GENOMIC DNA]</scope>
    <source>
        <strain evidence="2">ATCC 51850 / DSM 5473 / JCM 8560 / NS-C</strain>
    </source>
</reference>
<dbReference type="Proteomes" id="UP000015502">
    <property type="component" value="Chromosome"/>
</dbReference>
<evidence type="ECO:0000313" key="2">
    <source>
        <dbReference type="Proteomes" id="UP000015502"/>
    </source>
</evidence>
<protein>
    <submittedName>
        <fullName evidence="1">Uncharacterized protein</fullName>
    </submittedName>
</protein>
<dbReference type="PaxDb" id="523849-OCC_11377"/>
<dbReference type="HOGENOM" id="CLU_2067933_0_0_2"/>
<sequence length="118" mass="13797">MFFIETTKGTIVGTYKDGLLDMALLVNSTSDQITVETLENGRVHYEYYNTTAINNLKQITDNVVMYQLTNYGPETVLEEPNEIKGFTPQWHWEHHWWGWKLTLNKHETQKLLDFMGLG</sequence>
<organism evidence="1 2">
    <name type="scientific">Thermococcus litoralis (strain ATCC 51850 / DSM 5473 / JCM 8560 / NS-C)</name>
    <dbReference type="NCBI Taxonomy" id="523849"/>
    <lineage>
        <taxon>Archaea</taxon>
        <taxon>Methanobacteriati</taxon>
        <taxon>Methanobacteriota</taxon>
        <taxon>Thermococci</taxon>
        <taxon>Thermococcales</taxon>
        <taxon>Thermococcaceae</taxon>
        <taxon>Thermococcus</taxon>
    </lineage>
</organism>
<gene>
    <name evidence="1" type="ORF">OCC_11377</name>
</gene>